<organism evidence="7">
    <name type="scientific">Chelativorans sp. (strain BNC1)</name>
    <dbReference type="NCBI Taxonomy" id="266779"/>
    <lineage>
        <taxon>Bacteria</taxon>
        <taxon>Pseudomonadati</taxon>
        <taxon>Pseudomonadota</taxon>
        <taxon>Alphaproteobacteria</taxon>
        <taxon>Hyphomicrobiales</taxon>
        <taxon>Phyllobacteriaceae</taxon>
        <taxon>Chelativorans</taxon>
    </lineage>
</organism>
<dbReference type="Gene3D" id="3.10.20.30">
    <property type="match status" value="1"/>
</dbReference>
<name>Q11L49_CHESB</name>
<dbReference type="InterPro" id="IPR036884">
    <property type="entry name" value="2Fe-2S-bd_dom_sf"/>
</dbReference>
<dbReference type="InterPro" id="IPR002888">
    <property type="entry name" value="2Fe-2S-bd"/>
</dbReference>
<evidence type="ECO:0000256" key="1">
    <source>
        <dbReference type="ARBA" id="ARBA00022714"/>
    </source>
</evidence>
<dbReference type="EMBL" id="CP000390">
    <property type="protein sequence ID" value="ABG61876.1"/>
    <property type="molecule type" value="Genomic_DNA"/>
</dbReference>
<dbReference type="InterPro" id="IPR051452">
    <property type="entry name" value="Diverse_Oxidoreductases"/>
</dbReference>
<dbReference type="InterPro" id="IPR036010">
    <property type="entry name" value="2Fe-2S_ferredoxin-like_sf"/>
</dbReference>
<protein>
    <submittedName>
        <fullName evidence="7">(2Fe-2S)-binding protein</fullName>
    </submittedName>
</protein>
<evidence type="ECO:0000256" key="4">
    <source>
        <dbReference type="ARBA" id="ARBA00023004"/>
    </source>
</evidence>
<evidence type="ECO:0000256" key="3">
    <source>
        <dbReference type="ARBA" id="ARBA00023002"/>
    </source>
</evidence>
<dbReference type="PROSITE" id="PS51085">
    <property type="entry name" value="2FE2S_FER_2"/>
    <property type="match status" value="1"/>
</dbReference>
<keyword evidence="1" id="KW-0001">2Fe-2S</keyword>
<dbReference type="GO" id="GO:0046872">
    <property type="term" value="F:metal ion binding"/>
    <property type="evidence" value="ECO:0007669"/>
    <property type="project" value="UniProtKB-KW"/>
</dbReference>
<reference evidence="7" key="1">
    <citation type="submission" date="2006-06" db="EMBL/GenBank/DDBJ databases">
        <title>Complete sequence of chromosome of Chelativorans sp. BNC1.</title>
        <authorList>
            <consortium name="US DOE Joint Genome Institute"/>
            <person name="Copeland A."/>
            <person name="Lucas S."/>
            <person name="Lapidus A."/>
            <person name="Barry K."/>
            <person name="Detter J.C."/>
            <person name="Glavina del Rio T."/>
            <person name="Hammon N."/>
            <person name="Israni S."/>
            <person name="Dalin E."/>
            <person name="Tice H."/>
            <person name="Pitluck S."/>
            <person name="Chertkov O."/>
            <person name="Brettin T."/>
            <person name="Bruce D."/>
            <person name="Han C."/>
            <person name="Tapia R."/>
            <person name="Gilna P."/>
            <person name="Schmutz J."/>
            <person name="Larimer F."/>
            <person name="Land M."/>
            <person name="Hauser L."/>
            <person name="Kyrpides N."/>
            <person name="Mikhailova N."/>
            <person name="Richardson P."/>
        </authorList>
    </citation>
    <scope>NUCLEOTIDE SEQUENCE</scope>
    <source>
        <strain evidence="7">BNC1</strain>
    </source>
</reference>
<dbReference type="HOGENOM" id="CLU_052511_3_1_5"/>
<dbReference type="KEGG" id="mes:Meso_0472"/>
<keyword evidence="4" id="KW-0408">Iron</keyword>
<dbReference type="InterPro" id="IPR012675">
    <property type="entry name" value="Beta-grasp_dom_sf"/>
</dbReference>
<dbReference type="Pfam" id="PF00111">
    <property type="entry name" value="Fer2"/>
    <property type="match status" value="1"/>
</dbReference>
<keyword evidence="2" id="KW-0479">Metal-binding</keyword>
<evidence type="ECO:0000256" key="2">
    <source>
        <dbReference type="ARBA" id="ARBA00022723"/>
    </source>
</evidence>
<dbReference type="GO" id="GO:0016491">
    <property type="term" value="F:oxidoreductase activity"/>
    <property type="evidence" value="ECO:0007669"/>
    <property type="project" value="UniProtKB-KW"/>
</dbReference>
<dbReference type="InterPro" id="IPR001041">
    <property type="entry name" value="2Fe-2S_ferredoxin-type"/>
</dbReference>
<gene>
    <name evidence="7" type="ordered locus">Meso_0472</name>
</gene>
<evidence type="ECO:0000259" key="6">
    <source>
        <dbReference type="PROSITE" id="PS51085"/>
    </source>
</evidence>
<dbReference type="SUPFAM" id="SSF47741">
    <property type="entry name" value="CO dehydrogenase ISP C-domain like"/>
    <property type="match status" value="1"/>
</dbReference>
<evidence type="ECO:0000256" key="5">
    <source>
        <dbReference type="ARBA" id="ARBA00023014"/>
    </source>
</evidence>
<dbReference type="eggNOG" id="COG2080">
    <property type="taxonomic scope" value="Bacteria"/>
</dbReference>
<dbReference type="OrthoDB" id="9806714at2"/>
<feature type="domain" description="2Fe-2S ferredoxin-type" evidence="6">
    <location>
        <begin position="1"/>
        <end position="77"/>
    </location>
</feature>
<dbReference type="Pfam" id="PF01799">
    <property type="entry name" value="Fer2_2"/>
    <property type="match status" value="1"/>
</dbReference>
<dbReference type="SUPFAM" id="SSF54292">
    <property type="entry name" value="2Fe-2S ferredoxin-like"/>
    <property type="match status" value="1"/>
</dbReference>
<dbReference type="PANTHER" id="PTHR44379">
    <property type="entry name" value="OXIDOREDUCTASE WITH IRON-SULFUR SUBUNIT"/>
    <property type="match status" value="1"/>
</dbReference>
<dbReference type="PROSITE" id="PS00197">
    <property type="entry name" value="2FE2S_FER_1"/>
    <property type="match status" value="1"/>
</dbReference>
<dbReference type="GO" id="GO:0051537">
    <property type="term" value="F:2 iron, 2 sulfur cluster binding"/>
    <property type="evidence" value="ECO:0007669"/>
    <property type="project" value="UniProtKB-KW"/>
</dbReference>
<dbReference type="PANTHER" id="PTHR44379:SF5">
    <property type="entry name" value="OXIDOREDUCTASE WITH IRON-SULFUR SUBUNIT"/>
    <property type="match status" value="1"/>
</dbReference>
<accession>Q11L49</accession>
<dbReference type="AlphaFoldDB" id="Q11L49"/>
<dbReference type="STRING" id="266779.Meso_0472"/>
<sequence length="164" mass="17693">MRIAMKVNGVARDVEIDERMLLAEVLRGPLGLKGTRIGCLTGDCGACTILFNGELRKSCLMLAQAARDADVQTIEHCSTEIDVVREAFVEAHGFQCGFCTSGMILVAAELLNRDQEVSAADIRQAISGNLCRCTGYDNIVVSIQNALARNSDQRNKMSQDSPAG</sequence>
<dbReference type="InterPro" id="IPR006058">
    <property type="entry name" value="2Fe2S_fd_BS"/>
</dbReference>
<proteinExistence type="predicted"/>
<keyword evidence="5" id="KW-0411">Iron-sulfur</keyword>
<evidence type="ECO:0000313" key="7">
    <source>
        <dbReference type="EMBL" id="ABG61876.1"/>
    </source>
</evidence>
<keyword evidence="3" id="KW-0560">Oxidoreductase</keyword>
<dbReference type="Gene3D" id="1.10.150.120">
    <property type="entry name" value="[2Fe-2S]-binding domain"/>
    <property type="match status" value="1"/>
</dbReference>